<feature type="non-terminal residue" evidence="3">
    <location>
        <position position="364"/>
    </location>
</feature>
<dbReference type="PROSITE" id="PS51505">
    <property type="entry name" value="SCA7"/>
    <property type="match status" value="1"/>
</dbReference>
<feature type="compositionally biased region" description="Basic residues" evidence="1">
    <location>
        <begin position="311"/>
        <end position="320"/>
    </location>
</feature>
<feature type="domain" description="SCA7" evidence="2">
    <location>
        <begin position="213"/>
        <end position="280"/>
    </location>
</feature>
<feature type="compositionally biased region" description="Basic and acidic residues" evidence="1">
    <location>
        <begin position="273"/>
        <end position="289"/>
    </location>
</feature>
<dbReference type="Pfam" id="PF08313">
    <property type="entry name" value="SCA7"/>
    <property type="match status" value="1"/>
</dbReference>
<keyword evidence="4" id="KW-1185">Reference proteome</keyword>
<dbReference type="EMBL" id="WEIU01024054">
    <property type="protein sequence ID" value="NWH96015.1"/>
    <property type="molecule type" value="Genomic_DNA"/>
</dbReference>
<evidence type="ECO:0000313" key="4">
    <source>
        <dbReference type="Proteomes" id="UP000628412"/>
    </source>
</evidence>
<dbReference type="Gene3D" id="6.10.140.1270">
    <property type="match status" value="1"/>
</dbReference>
<feature type="region of interest" description="Disordered" evidence="1">
    <location>
        <begin position="269"/>
        <end position="364"/>
    </location>
</feature>
<dbReference type="Proteomes" id="UP000628412">
    <property type="component" value="Unassembled WGS sequence"/>
</dbReference>
<organism evidence="3 4">
    <name type="scientific">Aegithalos caudatus</name>
    <name type="common">Long-tailed tit</name>
    <name type="synonym">Acredula caudata</name>
    <dbReference type="NCBI Taxonomy" id="73327"/>
    <lineage>
        <taxon>Eukaryota</taxon>
        <taxon>Metazoa</taxon>
        <taxon>Chordata</taxon>
        <taxon>Craniata</taxon>
        <taxon>Vertebrata</taxon>
        <taxon>Euteleostomi</taxon>
        <taxon>Archelosauria</taxon>
        <taxon>Archosauria</taxon>
        <taxon>Dinosauria</taxon>
        <taxon>Saurischia</taxon>
        <taxon>Theropoda</taxon>
        <taxon>Coelurosauria</taxon>
        <taxon>Aves</taxon>
        <taxon>Neognathae</taxon>
        <taxon>Neoaves</taxon>
        <taxon>Telluraves</taxon>
        <taxon>Australaves</taxon>
        <taxon>Passeriformes</taxon>
        <taxon>Sylvioidea</taxon>
        <taxon>Aegithalidae</taxon>
        <taxon>Aegithalos</taxon>
    </lineage>
</organism>
<name>A0A850YR09_AEGCA</name>
<dbReference type="PANTHER" id="PTHR15117:SF5">
    <property type="entry name" value="ATAXIN-7-LIKE PROTEIN 2"/>
    <property type="match status" value="1"/>
</dbReference>
<evidence type="ECO:0000259" key="2">
    <source>
        <dbReference type="PROSITE" id="PS51505"/>
    </source>
</evidence>
<evidence type="ECO:0000313" key="3">
    <source>
        <dbReference type="EMBL" id="NWH96015.1"/>
    </source>
</evidence>
<gene>
    <name evidence="3" type="primary">Atxn7l2</name>
    <name evidence="3" type="ORF">AEGCAU_R14588</name>
</gene>
<feature type="compositionally biased region" description="Low complexity" evidence="1">
    <location>
        <begin position="291"/>
        <end position="302"/>
    </location>
</feature>
<dbReference type="AlphaFoldDB" id="A0A850YR09"/>
<dbReference type="PANTHER" id="PTHR15117">
    <property type="entry name" value="ATAXIN 7 RELATED"/>
    <property type="match status" value="1"/>
</dbReference>
<proteinExistence type="predicted"/>
<sequence>GAGMPAPPLCGSTGTIPVPATDRILSLAGSGSELEENGKSGSKKLDTMTLIKEDMDIFGHCPAHDEFYLVVCNHCSQVVKPQAFQKHCGEPGNSGNGDATPWCWEQHRECQRGWLWGCSLWAGRGLTVVLFVPVVNLEKIPSIPKPDGHGIKVPPKAVPTNSKESLGKPAAAAVPREPPVPTGGGGDSAMPESSPAPGEKDVGTPKPPPRSHRKLARKECDLNRQCGVRNPDTNKLCTRLLTCKIHSVHQRREVQGRAKDFDVLVAELKASTRRGDPPKDRSPPEKDLLHPALQGTPTLLQPPSTPPCRARLSHCLHPPRARLSSDSDPEDAPAPSGEGSVGGFPLPLPKGGSRVSSEESEEEG</sequence>
<dbReference type="InterPro" id="IPR052237">
    <property type="entry name" value="Ataxin-7-like_regulator"/>
</dbReference>
<feature type="region of interest" description="Disordered" evidence="1">
    <location>
        <begin position="143"/>
        <end position="216"/>
    </location>
</feature>
<accession>A0A850YR09</accession>
<dbReference type="InterPro" id="IPR013243">
    <property type="entry name" value="SCA7_dom"/>
</dbReference>
<protein>
    <submittedName>
        <fullName evidence="3">AT7L2 protein</fullName>
    </submittedName>
</protein>
<feature type="non-terminal residue" evidence="3">
    <location>
        <position position="1"/>
    </location>
</feature>
<evidence type="ECO:0000256" key="1">
    <source>
        <dbReference type="SAM" id="MobiDB-lite"/>
    </source>
</evidence>
<comment type="caution">
    <text evidence="3">The sequence shown here is derived from an EMBL/GenBank/DDBJ whole genome shotgun (WGS) entry which is preliminary data.</text>
</comment>
<reference evidence="3" key="1">
    <citation type="submission" date="2019-10" db="EMBL/GenBank/DDBJ databases">
        <title>Bird 10,000 Genomes (B10K) Project - Family phase.</title>
        <authorList>
            <person name="Zhang G."/>
        </authorList>
    </citation>
    <scope>NUCLEOTIDE SEQUENCE</scope>
    <source>
        <strain evidence="3">B10K-DU-002-10</strain>
        <tissue evidence="3">Muscle</tissue>
    </source>
</reference>